<dbReference type="AlphaFoldDB" id="D8IT33"/>
<proteinExistence type="predicted"/>
<reference evidence="1 2" key="1">
    <citation type="submission" date="2010-04" db="EMBL/GenBank/DDBJ databases">
        <title>The genome of Herbaspirillum seropedicae SmR1, an endophytic, nitrogen-fixing, plant-growth promoting beta-Proteobacteria.</title>
        <authorList>
            <person name="Pedrosa F.O."/>
            <person name="Monteiro R.A."/>
            <person name="Wassem R."/>
            <person name="Cruz L.M."/>
            <person name="Ayub R.A."/>
            <person name="Colauto N.B."/>
            <person name="Fernandez M.A."/>
            <person name="Fungaro M.H.P."/>
            <person name="Grisard E.C."/>
            <person name="Hungria M."/>
            <person name="Madeira H.M.F."/>
            <person name="Nodari R.O."/>
            <person name="Osaku C.A."/>
            <person name="Petzl-Erler M.L."/>
            <person name="Terenzi H."/>
            <person name="Vieira L.G.E."/>
            <person name="Almeida M.I.M."/>
            <person name="Alves L.R."/>
            <person name="Arantes O.M.N."/>
            <person name="Balsanelli E."/>
            <person name="Barcellos F.G."/>
            <person name="Baura V.A."/>
            <person name="Binde D.R."/>
            <person name="Campo R.J."/>
            <person name="Chubatsu L.S."/>
            <person name="Chueire L.M.O."/>
            <person name="Ciferri R.R."/>
            <person name="Correa L.C."/>
            <person name="da Conceicao Silva J.L."/>
            <person name="Dabul A.N.G."/>
            <person name="Dambros B.P."/>
            <person name="Faoro H."/>
            <person name="Favetti A."/>
            <person name="Friedermann G."/>
            <person name="Furlaneto M.C."/>
            <person name="Gasques L.S."/>
            <person name="Gimenes C.C.T."/>
            <person name="Gioppo N.M.R."/>
            <person name="Glienke-Blanco C."/>
            <person name="Godoy L.P."/>
            <person name="Guerra M.P."/>
            <person name="Karp S."/>
            <person name="Kava-Cordeiro V."/>
            <person name="Margarido V.P."/>
            <person name="Mathioni S.M."/>
            <person name="Menck-Soares M.A."/>
            <person name="Murace N.K."/>
            <person name="Nicolas M.F."/>
            <person name="Oliveira C.E.C."/>
            <person name="Pagnan N.A.B."/>
            <person name="Pamphile J.A."/>
            <person name="Patussi E.V."/>
            <person name="Pereira L.F.P."/>
            <person name="Pereira-Ferrari L."/>
            <person name="Pinto F.G.S."/>
            <person name="Precoma C."/>
            <person name="Prioli A.J."/>
            <person name="Prioli S.M.A.P."/>
            <person name="Raittz R.T."/>
            <person name="Ramos H.J.O."/>
            <person name="Ribeiro E.M.S.F."/>
            <person name="Rigo L.U."/>
            <person name="Rocha C.L.M.S.C."/>
            <person name="Rocha S.N."/>
            <person name="Santos K."/>
            <person name="Satori D."/>
            <person name="Silva A.G."/>
            <person name="Simao R.C.G."/>
            <person name="Soares M.A.M."/>
            <person name="Souza E.M."/>
            <person name="Steffens M.B.R."/>
            <person name="Steindel M."/>
            <person name="Tadra-Sfeir M.Z."/>
            <person name="Takahashi E.K."/>
            <person name="Torres R.A."/>
            <person name="Valle J.S."/>
            <person name="Vernal J.I."/>
            <person name="Vilas-Boas L.A."/>
            <person name="Watanabe M.A.E."/>
            <person name="Weiss V.A."/>
            <person name="Yates M.A."/>
            <person name="Souza E.M."/>
        </authorList>
    </citation>
    <scope>NUCLEOTIDE SEQUENCE [LARGE SCALE GENOMIC DNA]</scope>
    <source>
        <strain evidence="1 2">SmR1</strain>
    </source>
</reference>
<name>D8IT33_HERSS</name>
<organism evidence="1 2">
    <name type="scientific">Herbaspirillum seropedicae (strain SmR1)</name>
    <dbReference type="NCBI Taxonomy" id="757424"/>
    <lineage>
        <taxon>Bacteria</taxon>
        <taxon>Pseudomonadati</taxon>
        <taxon>Pseudomonadota</taxon>
        <taxon>Betaproteobacteria</taxon>
        <taxon>Burkholderiales</taxon>
        <taxon>Oxalobacteraceae</taxon>
        <taxon>Herbaspirillum</taxon>
    </lineage>
</organism>
<dbReference type="EMBL" id="CP002039">
    <property type="protein sequence ID" value="ADJ63592.1"/>
    <property type="molecule type" value="Genomic_DNA"/>
</dbReference>
<dbReference type="STRING" id="757424.Hsero_2092"/>
<accession>D8IT33</accession>
<evidence type="ECO:0000313" key="2">
    <source>
        <dbReference type="Proteomes" id="UP000000329"/>
    </source>
</evidence>
<dbReference type="HOGENOM" id="CLU_2716900_0_0_4"/>
<gene>
    <name evidence="1" type="ordered locus">Hsero_2092</name>
</gene>
<protein>
    <submittedName>
        <fullName evidence="1">Uncharacterized protein</fullName>
    </submittedName>
</protein>
<evidence type="ECO:0000313" key="1">
    <source>
        <dbReference type="EMBL" id="ADJ63592.1"/>
    </source>
</evidence>
<sequence>MLSFGQNGRFPACPAGCVRGGFAALEPGLACAAAQLVHHQRPWQCVVMEAPGVKRFLGLADNGDPSGSSDNE</sequence>
<dbReference type="Proteomes" id="UP000000329">
    <property type="component" value="Chromosome"/>
</dbReference>
<dbReference type="KEGG" id="hse:Hsero_2092"/>
<keyword evidence="2" id="KW-1185">Reference proteome</keyword>